<accession>A0A399JBZ4</accession>
<feature type="transmembrane region" description="Helical" evidence="1">
    <location>
        <begin position="76"/>
        <end position="99"/>
    </location>
</feature>
<gene>
    <name evidence="2" type="ORF">DWB68_03400</name>
</gene>
<keyword evidence="1" id="KW-0472">Membrane</keyword>
<evidence type="ECO:0000313" key="2">
    <source>
        <dbReference type="EMBL" id="RII43091.1"/>
    </source>
</evidence>
<keyword evidence="1" id="KW-1133">Transmembrane helix</keyword>
<sequence length="261" mass="28467">MPEIRGTFIFDAGLTPGMRDDGSLSHLVFDSSGNLRAHASFVPDDVESEDSYSDPSWSTPPEAEEVRELQEADFQAAAAMLLVAAGLVVGAAVGVQHLWKRWRVPLAKRVRSVFRRRSAPDSNSAHDEVEVYELAPVITAAELVIAPQHRSMSEEEAAHRLAMLMAAAAFAAQQYRALADAEIQSQAVQEFLTLLPHLTSQQATDRLNVALAAGDHVLDARARLGLEQLFLGGYQADGSFRPVERERVREVLSSERPGQAG</sequence>
<keyword evidence="1" id="KW-0812">Transmembrane</keyword>
<dbReference type="RefSeq" id="WP_119423739.1">
    <property type="nucleotide sequence ID" value="NZ_QQXK01000005.1"/>
</dbReference>
<reference evidence="2 3" key="1">
    <citation type="submission" date="2018-07" db="EMBL/GenBank/DDBJ databases">
        <title>Arthrobacter sp. nov., isolated from raw cow's milk with high bacterial count.</title>
        <authorList>
            <person name="Hahne J."/>
            <person name="Isele D."/>
            <person name="Lipski A."/>
        </authorList>
    </citation>
    <scope>NUCLEOTIDE SEQUENCE [LARGE SCALE GENOMIC DNA]</scope>
    <source>
        <strain evidence="2 3">JZ R-35</strain>
    </source>
</reference>
<dbReference type="EMBL" id="QQXK01000005">
    <property type="protein sequence ID" value="RII43091.1"/>
    <property type="molecule type" value="Genomic_DNA"/>
</dbReference>
<evidence type="ECO:0000313" key="3">
    <source>
        <dbReference type="Proteomes" id="UP000265419"/>
    </source>
</evidence>
<evidence type="ECO:0000256" key="1">
    <source>
        <dbReference type="SAM" id="Phobius"/>
    </source>
</evidence>
<dbReference type="Proteomes" id="UP000265419">
    <property type="component" value="Unassembled WGS sequence"/>
</dbReference>
<dbReference type="AlphaFoldDB" id="A0A399JBZ4"/>
<comment type="caution">
    <text evidence="2">The sequence shown here is derived from an EMBL/GenBank/DDBJ whole genome shotgun (WGS) entry which is preliminary data.</text>
</comment>
<name>A0A399JBZ4_9MICC</name>
<protein>
    <submittedName>
        <fullName evidence="2">Uncharacterized protein</fullName>
    </submittedName>
</protein>
<proteinExistence type="predicted"/>
<keyword evidence="3" id="KW-1185">Reference proteome</keyword>
<organism evidence="2 3">
    <name type="scientific">Galactobacter valiniphilus</name>
    <dbReference type="NCBI Taxonomy" id="2676122"/>
    <lineage>
        <taxon>Bacteria</taxon>
        <taxon>Bacillati</taxon>
        <taxon>Actinomycetota</taxon>
        <taxon>Actinomycetes</taxon>
        <taxon>Micrococcales</taxon>
        <taxon>Micrococcaceae</taxon>
        <taxon>Galactobacter</taxon>
    </lineage>
</organism>